<dbReference type="Pfam" id="PF02458">
    <property type="entry name" value="Transferase"/>
    <property type="match status" value="1"/>
</dbReference>
<dbReference type="GO" id="GO:0016747">
    <property type="term" value="F:acyltransferase activity, transferring groups other than amino-acyl groups"/>
    <property type="evidence" value="ECO:0007669"/>
    <property type="project" value="UniProtKB-ARBA"/>
</dbReference>
<dbReference type="InterPro" id="IPR023213">
    <property type="entry name" value="CAT-like_dom_sf"/>
</dbReference>
<accession>A0AAV5FGA1</accession>
<keyword evidence="2" id="KW-1185">Reference proteome</keyword>
<proteinExistence type="predicted"/>
<sequence length="92" mass="9931">MVLTGRPLFTLTRTYIVSNLSHAGFKSMDFGWGEAVYGGPAKGGEGPFPGVANYFSRCTNDKGEEGTVVPICLPKDAMQKFQLEIEALTTVL</sequence>
<gene>
    <name evidence="1" type="primary">gb23448</name>
    <name evidence="1" type="ORF">PR202_gb23448</name>
</gene>
<dbReference type="Gene3D" id="3.30.559.10">
    <property type="entry name" value="Chloramphenicol acetyltransferase-like domain"/>
    <property type="match status" value="1"/>
</dbReference>
<evidence type="ECO:0000313" key="1">
    <source>
        <dbReference type="EMBL" id="GJN34753.1"/>
    </source>
</evidence>
<protein>
    <recommendedName>
        <fullName evidence="3">Benzyl alcohol O-benzoyltransferase</fullName>
    </recommendedName>
</protein>
<dbReference type="Proteomes" id="UP001054889">
    <property type="component" value="Unassembled WGS sequence"/>
</dbReference>
<dbReference type="EMBL" id="BQKI01000085">
    <property type="protein sequence ID" value="GJN34753.1"/>
    <property type="molecule type" value="Genomic_DNA"/>
</dbReference>
<dbReference type="AlphaFoldDB" id="A0AAV5FGA1"/>
<evidence type="ECO:0000313" key="2">
    <source>
        <dbReference type="Proteomes" id="UP001054889"/>
    </source>
</evidence>
<name>A0AAV5FGA1_ELECO</name>
<comment type="caution">
    <text evidence="1">The sequence shown here is derived from an EMBL/GenBank/DDBJ whole genome shotgun (WGS) entry which is preliminary data.</text>
</comment>
<organism evidence="1 2">
    <name type="scientific">Eleusine coracana subsp. coracana</name>
    <dbReference type="NCBI Taxonomy" id="191504"/>
    <lineage>
        <taxon>Eukaryota</taxon>
        <taxon>Viridiplantae</taxon>
        <taxon>Streptophyta</taxon>
        <taxon>Embryophyta</taxon>
        <taxon>Tracheophyta</taxon>
        <taxon>Spermatophyta</taxon>
        <taxon>Magnoliopsida</taxon>
        <taxon>Liliopsida</taxon>
        <taxon>Poales</taxon>
        <taxon>Poaceae</taxon>
        <taxon>PACMAD clade</taxon>
        <taxon>Chloridoideae</taxon>
        <taxon>Cynodonteae</taxon>
        <taxon>Eleusininae</taxon>
        <taxon>Eleusine</taxon>
    </lineage>
</organism>
<evidence type="ECO:0008006" key="3">
    <source>
        <dbReference type="Google" id="ProtNLM"/>
    </source>
</evidence>
<reference evidence="1" key="2">
    <citation type="submission" date="2021-12" db="EMBL/GenBank/DDBJ databases">
        <title>Resequencing data analysis of finger millet.</title>
        <authorList>
            <person name="Hatakeyama M."/>
            <person name="Aluri S."/>
            <person name="Balachadran M.T."/>
            <person name="Sivarajan S.R."/>
            <person name="Poveda L."/>
            <person name="Shimizu-Inatsugi R."/>
            <person name="Schlapbach R."/>
            <person name="Sreeman S.M."/>
            <person name="Shimizu K.K."/>
        </authorList>
    </citation>
    <scope>NUCLEOTIDE SEQUENCE</scope>
</reference>
<reference evidence="1" key="1">
    <citation type="journal article" date="2018" name="DNA Res.">
        <title>Multiple hybrid de novo genome assembly of finger millet, an orphan allotetraploid crop.</title>
        <authorList>
            <person name="Hatakeyama M."/>
            <person name="Aluri S."/>
            <person name="Balachadran M.T."/>
            <person name="Sivarajan S.R."/>
            <person name="Patrignani A."/>
            <person name="Gruter S."/>
            <person name="Poveda L."/>
            <person name="Shimizu-Inatsugi R."/>
            <person name="Baeten J."/>
            <person name="Francoijs K.J."/>
            <person name="Nataraja K.N."/>
            <person name="Reddy Y.A.N."/>
            <person name="Phadnis S."/>
            <person name="Ravikumar R.L."/>
            <person name="Schlapbach R."/>
            <person name="Sreeman S.M."/>
            <person name="Shimizu K.K."/>
        </authorList>
    </citation>
    <scope>NUCLEOTIDE SEQUENCE</scope>
</reference>